<dbReference type="GO" id="GO:0030694">
    <property type="term" value="C:bacterial-type flagellum basal body, rod"/>
    <property type="evidence" value="ECO:0007669"/>
    <property type="project" value="InterPro"/>
</dbReference>
<feature type="domain" description="Flagellar basal body rod protein N-terminal" evidence="6">
    <location>
        <begin position="10"/>
        <end position="36"/>
    </location>
</feature>
<evidence type="ECO:0000313" key="8">
    <source>
        <dbReference type="EMBL" id="KKL64616.1"/>
    </source>
</evidence>
<dbReference type="PROSITE" id="PS00588">
    <property type="entry name" value="FLAGELLA_BB_ROD"/>
    <property type="match status" value="1"/>
</dbReference>
<dbReference type="EMBL" id="LAZR01027788">
    <property type="protein sequence ID" value="KKL64616.1"/>
    <property type="molecule type" value="Genomic_DNA"/>
</dbReference>
<dbReference type="AlphaFoldDB" id="A0A0F9EEC8"/>
<dbReference type="Pfam" id="PF00460">
    <property type="entry name" value="Flg_bb_rod"/>
    <property type="match status" value="1"/>
</dbReference>
<protein>
    <recommendedName>
        <fullName evidence="3">Flagellar basal-body rod protein FlgC</fullName>
    </recommendedName>
</protein>
<feature type="domain" description="Flagellar basal-body/hook protein C-terminal" evidence="7">
    <location>
        <begin position="90"/>
        <end position="134"/>
    </location>
</feature>
<evidence type="ECO:0000256" key="4">
    <source>
        <dbReference type="ARBA" id="ARBA00023143"/>
    </source>
</evidence>
<comment type="subcellular location">
    <subcellularLocation>
        <location evidence="1">Bacterial flagellum basal body</location>
    </subcellularLocation>
</comment>
<evidence type="ECO:0000256" key="3">
    <source>
        <dbReference type="ARBA" id="ARBA00017941"/>
    </source>
</evidence>
<gene>
    <name evidence="8" type="ORF">LCGC14_2163200</name>
</gene>
<proteinExistence type="inferred from homology"/>
<evidence type="ECO:0000259" key="7">
    <source>
        <dbReference type="Pfam" id="PF06429"/>
    </source>
</evidence>
<organism evidence="8">
    <name type="scientific">marine sediment metagenome</name>
    <dbReference type="NCBI Taxonomy" id="412755"/>
    <lineage>
        <taxon>unclassified sequences</taxon>
        <taxon>metagenomes</taxon>
        <taxon>ecological metagenomes</taxon>
    </lineage>
</organism>
<dbReference type="GO" id="GO:0071978">
    <property type="term" value="P:bacterial-type flagellum-dependent swarming motility"/>
    <property type="evidence" value="ECO:0007669"/>
    <property type="project" value="TreeGrafter"/>
</dbReference>
<evidence type="ECO:0000256" key="2">
    <source>
        <dbReference type="ARBA" id="ARBA00009677"/>
    </source>
</evidence>
<dbReference type="PANTHER" id="PTHR30435">
    <property type="entry name" value="FLAGELLAR PROTEIN"/>
    <property type="match status" value="1"/>
</dbReference>
<dbReference type="Pfam" id="PF06429">
    <property type="entry name" value="Flg_bbr_C"/>
    <property type="match status" value="1"/>
</dbReference>
<reference evidence="8" key="1">
    <citation type="journal article" date="2015" name="Nature">
        <title>Complex archaea that bridge the gap between prokaryotes and eukaryotes.</title>
        <authorList>
            <person name="Spang A."/>
            <person name="Saw J.H."/>
            <person name="Jorgensen S.L."/>
            <person name="Zaremba-Niedzwiedzka K."/>
            <person name="Martijn J."/>
            <person name="Lind A.E."/>
            <person name="van Eijk R."/>
            <person name="Schleper C."/>
            <person name="Guy L."/>
            <person name="Ettema T.J."/>
        </authorList>
    </citation>
    <scope>NUCLEOTIDE SEQUENCE</scope>
</reference>
<sequence>MDPLKSIISIAGSGMHVQSERLKVVSENVANADTTGSTPGADPFRRKTISFAEMLDRKTGALMVKVSETGRDQSEFALRHDPSHPAANAEGFVKVSNVNTLLEMANMREASRSYEANMNIFEAGRRMRNQTIDLLK</sequence>
<keyword evidence="4" id="KW-0975">Bacterial flagellum</keyword>
<evidence type="ECO:0000256" key="5">
    <source>
        <dbReference type="ARBA" id="ARBA00025933"/>
    </source>
</evidence>
<dbReference type="InterPro" id="IPR019776">
    <property type="entry name" value="Flagellar_basal_body_rod_CS"/>
</dbReference>
<comment type="similarity">
    <text evidence="2">Belongs to the flagella basal body rod proteins family.</text>
</comment>
<comment type="subunit">
    <text evidence="5">The basal body constitutes a major portion of the flagellar organelle and consists of four rings (L,P,S, and M) mounted on a central rod. The rod consists of about 26 subunits of FlgG in the distal portion, and FlgB, FlgC and FlgF are thought to build up the proximal portion of the rod with about 6 subunits each.</text>
</comment>
<dbReference type="InterPro" id="IPR010930">
    <property type="entry name" value="Flg_bb/hook_C_dom"/>
</dbReference>
<dbReference type="InterPro" id="IPR006299">
    <property type="entry name" value="FlgC"/>
</dbReference>
<evidence type="ECO:0000256" key="1">
    <source>
        <dbReference type="ARBA" id="ARBA00004117"/>
    </source>
</evidence>
<dbReference type="NCBIfam" id="TIGR01395">
    <property type="entry name" value="FlgC"/>
    <property type="match status" value="1"/>
</dbReference>
<dbReference type="InterPro" id="IPR001444">
    <property type="entry name" value="Flag_bb_rod_N"/>
</dbReference>
<evidence type="ECO:0000259" key="6">
    <source>
        <dbReference type="Pfam" id="PF00460"/>
    </source>
</evidence>
<comment type="caution">
    <text evidence="8">The sequence shown here is derived from an EMBL/GenBank/DDBJ whole genome shotgun (WGS) entry which is preliminary data.</text>
</comment>
<accession>A0A0F9EEC8</accession>
<dbReference type="PANTHER" id="PTHR30435:SF2">
    <property type="entry name" value="FLAGELLAR BASAL-BODY ROD PROTEIN FLGC"/>
    <property type="match status" value="1"/>
</dbReference>
<name>A0A0F9EEC8_9ZZZZ</name>